<proteinExistence type="predicted"/>
<dbReference type="EMBL" id="JANKHO010000035">
    <property type="protein sequence ID" value="KAJ3516978.1"/>
    <property type="molecule type" value="Genomic_DNA"/>
</dbReference>
<name>A0A9W8N186_9AGAR</name>
<dbReference type="Proteomes" id="UP001148786">
    <property type="component" value="Unassembled WGS sequence"/>
</dbReference>
<gene>
    <name evidence="1" type="ORF">NLJ89_g790</name>
</gene>
<keyword evidence="2" id="KW-1185">Reference proteome</keyword>
<protein>
    <recommendedName>
        <fullName evidence="3">F-box domain-containing protein</fullName>
    </recommendedName>
</protein>
<accession>A0A9W8N186</accession>
<dbReference type="AlphaFoldDB" id="A0A9W8N186"/>
<reference evidence="1" key="1">
    <citation type="submission" date="2022-07" db="EMBL/GenBank/DDBJ databases">
        <title>Genome Sequence of Agrocybe chaxingu.</title>
        <authorList>
            <person name="Buettner E."/>
        </authorList>
    </citation>
    <scope>NUCLEOTIDE SEQUENCE</scope>
    <source>
        <strain evidence="1">MP-N11</strain>
    </source>
</reference>
<organism evidence="1 2">
    <name type="scientific">Agrocybe chaxingu</name>
    <dbReference type="NCBI Taxonomy" id="84603"/>
    <lineage>
        <taxon>Eukaryota</taxon>
        <taxon>Fungi</taxon>
        <taxon>Dikarya</taxon>
        <taxon>Basidiomycota</taxon>
        <taxon>Agaricomycotina</taxon>
        <taxon>Agaricomycetes</taxon>
        <taxon>Agaricomycetidae</taxon>
        <taxon>Agaricales</taxon>
        <taxon>Agaricineae</taxon>
        <taxon>Strophariaceae</taxon>
        <taxon>Agrocybe</taxon>
    </lineage>
</organism>
<evidence type="ECO:0008006" key="3">
    <source>
        <dbReference type="Google" id="ProtNLM"/>
    </source>
</evidence>
<evidence type="ECO:0000313" key="1">
    <source>
        <dbReference type="EMBL" id="KAJ3516978.1"/>
    </source>
</evidence>
<sequence length="393" mass="45135">MSPTIITLSESTYLEFPQELADHVIQLLQHDLVSLKHCSLVCRSWLYSSRIHLFRTLSLTPKKLQYLLEVIDTTLFPAILPYVKRVHVGSDGHTPAPNVLALFAKSSPMLTHLHLHSLFFLNFLDLLDLICSFPYLQSLALEQVCWEAGGSGKNRAEIQSRVLPPFVDHLRLRDTPLRELFTWIVLHPKLPKVSRFDVGPIEEYDTPYVGKYMFQIGPCFEHMAFSFGFGEKGHICATDFIDKMRAASVRPHYQRPAKVTMADRFWEVFGIDPCEGMSTFTNLRTLRIENLVNDTYAHQSTALFWAPRVISSVRPSNLAHIVFSIHISPYRRPDKYDVNWEYFDEVFASEYYTRLRSVHFEIGGRVNVESVASLISSRLPRAASRGILSFQKL</sequence>
<evidence type="ECO:0000313" key="2">
    <source>
        <dbReference type="Proteomes" id="UP001148786"/>
    </source>
</evidence>
<comment type="caution">
    <text evidence="1">The sequence shown here is derived from an EMBL/GenBank/DDBJ whole genome shotgun (WGS) entry which is preliminary data.</text>
</comment>
<dbReference type="OrthoDB" id="2789810at2759"/>